<keyword evidence="4" id="KW-0788">Thiol protease</keyword>
<name>A0AA40F6A6_9PEZI</name>
<evidence type="ECO:0000256" key="1">
    <source>
        <dbReference type="ARBA" id="ARBA00005234"/>
    </source>
</evidence>
<dbReference type="SUPFAM" id="SSF54001">
    <property type="entry name" value="Cysteine proteinases"/>
    <property type="match status" value="1"/>
</dbReference>
<dbReference type="EMBL" id="JAUKUD010000002">
    <property type="protein sequence ID" value="KAK0751762.1"/>
    <property type="molecule type" value="Genomic_DNA"/>
</dbReference>
<keyword evidence="7" id="KW-1185">Reference proteome</keyword>
<evidence type="ECO:0000259" key="5">
    <source>
        <dbReference type="PROSITE" id="PS50600"/>
    </source>
</evidence>
<keyword evidence="3" id="KW-0378">Hydrolase</keyword>
<dbReference type="AlphaFoldDB" id="A0AA40F6A6"/>
<dbReference type="GO" id="GO:0019784">
    <property type="term" value="F:deNEDDylase activity"/>
    <property type="evidence" value="ECO:0007669"/>
    <property type="project" value="InterPro"/>
</dbReference>
<protein>
    <recommendedName>
        <fullName evidence="5">Ubiquitin-like protease family profile domain-containing protein</fullName>
    </recommendedName>
</protein>
<evidence type="ECO:0000256" key="3">
    <source>
        <dbReference type="ARBA" id="ARBA00022801"/>
    </source>
</evidence>
<evidence type="ECO:0000256" key="4">
    <source>
        <dbReference type="ARBA" id="ARBA00022807"/>
    </source>
</evidence>
<proteinExistence type="inferred from homology"/>
<dbReference type="InterPro" id="IPR044613">
    <property type="entry name" value="Nep1/2-like"/>
</dbReference>
<accession>A0AA40F6A6</accession>
<evidence type="ECO:0000256" key="2">
    <source>
        <dbReference type="ARBA" id="ARBA00022670"/>
    </source>
</evidence>
<evidence type="ECO:0000313" key="6">
    <source>
        <dbReference type="EMBL" id="KAK0751762.1"/>
    </source>
</evidence>
<reference evidence="6" key="1">
    <citation type="submission" date="2023-06" db="EMBL/GenBank/DDBJ databases">
        <title>Genome-scale phylogeny and comparative genomics of the fungal order Sordariales.</title>
        <authorList>
            <consortium name="Lawrence Berkeley National Laboratory"/>
            <person name="Hensen N."/>
            <person name="Bonometti L."/>
            <person name="Westerberg I."/>
            <person name="Brannstrom I.O."/>
            <person name="Guillou S."/>
            <person name="Cros-Aarteil S."/>
            <person name="Calhoun S."/>
            <person name="Haridas S."/>
            <person name="Kuo A."/>
            <person name="Mondo S."/>
            <person name="Pangilinan J."/>
            <person name="Riley R."/>
            <person name="LaButti K."/>
            <person name="Andreopoulos B."/>
            <person name="Lipzen A."/>
            <person name="Chen C."/>
            <person name="Yanf M."/>
            <person name="Daum C."/>
            <person name="Ng V."/>
            <person name="Clum A."/>
            <person name="Steindorff A."/>
            <person name="Ohm R."/>
            <person name="Martin F."/>
            <person name="Silar P."/>
            <person name="Natvig D."/>
            <person name="Lalanne C."/>
            <person name="Gautier V."/>
            <person name="Ament-velasquez S.L."/>
            <person name="Kruys A."/>
            <person name="Hutchinson M.I."/>
            <person name="Powell A.J."/>
            <person name="Barry K."/>
            <person name="Miller A.N."/>
            <person name="Grigoriev I.V."/>
            <person name="Debuchy R."/>
            <person name="Gladieux P."/>
            <person name="Thoren M.H."/>
            <person name="Johannesson H."/>
        </authorList>
    </citation>
    <scope>NUCLEOTIDE SEQUENCE</scope>
    <source>
        <strain evidence="6">SMH3187-1</strain>
    </source>
</reference>
<dbReference type="PROSITE" id="PS50600">
    <property type="entry name" value="ULP_PROTEASE"/>
    <property type="match status" value="1"/>
</dbReference>
<dbReference type="Gene3D" id="3.40.395.10">
    <property type="entry name" value="Adenoviral Proteinase, Chain A"/>
    <property type="match status" value="1"/>
</dbReference>
<dbReference type="GO" id="GO:0000338">
    <property type="term" value="P:protein deneddylation"/>
    <property type="evidence" value="ECO:0007669"/>
    <property type="project" value="TreeGrafter"/>
</dbReference>
<organism evidence="6 7">
    <name type="scientific">Schizothecium vesticola</name>
    <dbReference type="NCBI Taxonomy" id="314040"/>
    <lineage>
        <taxon>Eukaryota</taxon>
        <taxon>Fungi</taxon>
        <taxon>Dikarya</taxon>
        <taxon>Ascomycota</taxon>
        <taxon>Pezizomycotina</taxon>
        <taxon>Sordariomycetes</taxon>
        <taxon>Sordariomycetidae</taxon>
        <taxon>Sordariales</taxon>
        <taxon>Schizotheciaceae</taxon>
        <taxon>Schizothecium</taxon>
    </lineage>
</organism>
<dbReference type="GO" id="GO:0008234">
    <property type="term" value="F:cysteine-type peptidase activity"/>
    <property type="evidence" value="ECO:0007669"/>
    <property type="project" value="UniProtKB-KW"/>
</dbReference>
<comment type="similarity">
    <text evidence="1">Belongs to the peptidase C48 family.</text>
</comment>
<gene>
    <name evidence="6" type="ORF">B0T18DRAFT_436030</name>
</gene>
<dbReference type="PANTHER" id="PTHR46468">
    <property type="entry name" value="SENTRIN-SPECIFIC PROTEASE 8"/>
    <property type="match status" value="1"/>
</dbReference>
<sequence>MPFRQRVARHFGDTLSPKAQYLSLTGDDISALRNDDWLTDNNIAFWEEWLEREILPAYPEARIVLLRPTMTFLLMQTKDLKSIVSALPDFRKVTHIFLPVNDAQKAQQADSGSHWSLLLVSVIDRVAFHYDSMGGHNFTEARHCADRLGLVLGVPLLFHQMEDCPQQENNSDCGVYVCILMRHLLIKRLLNANANQKVDMSMGGKLVDAHGARKEMLKIIESMRKEGLRRRSASPYASANTPPRISE</sequence>
<keyword evidence="2" id="KW-0645">Protease</keyword>
<dbReference type="GO" id="GO:0006508">
    <property type="term" value="P:proteolysis"/>
    <property type="evidence" value="ECO:0007669"/>
    <property type="project" value="UniProtKB-KW"/>
</dbReference>
<dbReference type="PANTHER" id="PTHR46468:SF1">
    <property type="entry name" value="SENTRIN-SPECIFIC PROTEASE 8"/>
    <property type="match status" value="1"/>
</dbReference>
<dbReference type="InterPro" id="IPR038765">
    <property type="entry name" value="Papain-like_cys_pep_sf"/>
</dbReference>
<dbReference type="FunFam" id="3.40.395.10:FF:000008">
    <property type="entry name" value="Ulp1 protease family protein"/>
    <property type="match status" value="1"/>
</dbReference>
<dbReference type="Pfam" id="PF02902">
    <property type="entry name" value="Peptidase_C48"/>
    <property type="match status" value="2"/>
</dbReference>
<dbReference type="Proteomes" id="UP001172155">
    <property type="component" value="Unassembled WGS sequence"/>
</dbReference>
<dbReference type="InterPro" id="IPR003653">
    <property type="entry name" value="Peptidase_C48_C"/>
</dbReference>
<comment type="caution">
    <text evidence="6">The sequence shown here is derived from an EMBL/GenBank/DDBJ whole genome shotgun (WGS) entry which is preliminary data.</text>
</comment>
<evidence type="ECO:0000313" key="7">
    <source>
        <dbReference type="Proteomes" id="UP001172155"/>
    </source>
</evidence>
<feature type="domain" description="Ubiquitin-like protease family profile" evidence="5">
    <location>
        <begin position="22"/>
        <end position="184"/>
    </location>
</feature>